<proteinExistence type="predicted"/>
<feature type="compositionally biased region" description="Acidic residues" evidence="6">
    <location>
        <begin position="165"/>
        <end position="179"/>
    </location>
</feature>
<evidence type="ECO:0000256" key="5">
    <source>
        <dbReference type="ARBA" id="ARBA00023180"/>
    </source>
</evidence>
<protein>
    <submittedName>
        <fullName evidence="9">Putative chitinase 3</fullName>
    </submittedName>
</protein>
<evidence type="ECO:0000313" key="9">
    <source>
        <dbReference type="EMBL" id="KDQ71558.1"/>
    </source>
</evidence>
<dbReference type="EMBL" id="KK853846">
    <property type="protein sequence ID" value="KDQ71558.1"/>
    <property type="molecule type" value="Genomic_DNA"/>
</dbReference>
<feature type="signal peptide" evidence="7">
    <location>
        <begin position="1"/>
        <end position="32"/>
    </location>
</feature>
<dbReference type="eggNOG" id="ENOG502RXZX">
    <property type="taxonomic scope" value="Eukaryota"/>
</dbReference>
<dbReference type="Proteomes" id="UP000027135">
    <property type="component" value="Unassembled WGS sequence"/>
</dbReference>
<evidence type="ECO:0000256" key="3">
    <source>
        <dbReference type="ARBA" id="ARBA00022737"/>
    </source>
</evidence>
<keyword evidence="4" id="KW-1015">Disulfide bond</keyword>
<organism evidence="9 10">
    <name type="scientific">Zootermopsis nevadensis</name>
    <name type="common">Dampwood termite</name>
    <dbReference type="NCBI Taxonomy" id="136037"/>
    <lineage>
        <taxon>Eukaryota</taxon>
        <taxon>Metazoa</taxon>
        <taxon>Ecdysozoa</taxon>
        <taxon>Arthropoda</taxon>
        <taxon>Hexapoda</taxon>
        <taxon>Insecta</taxon>
        <taxon>Pterygota</taxon>
        <taxon>Neoptera</taxon>
        <taxon>Polyneoptera</taxon>
        <taxon>Dictyoptera</taxon>
        <taxon>Blattodea</taxon>
        <taxon>Blattoidea</taxon>
        <taxon>Termitoidae</taxon>
        <taxon>Termopsidae</taxon>
        <taxon>Zootermopsis</taxon>
    </lineage>
</organism>
<dbReference type="InterPro" id="IPR036508">
    <property type="entry name" value="Chitin-bd_dom_sf"/>
</dbReference>
<evidence type="ECO:0000256" key="1">
    <source>
        <dbReference type="ARBA" id="ARBA00022669"/>
    </source>
</evidence>
<dbReference type="InterPro" id="IPR051940">
    <property type="entry name" value="Chitin_bind-dev_reg"/>
</dbReference>
<dbReference type="AlphaFoldDB" id="A0A067QEU2"/>
<feature type="domain" description="Chitin-binding type-2" evidence="8">
    <location>
        <begin position="42"/>
        <end position="97"/>
    </location>
</feature>
<evidence type="ECO:0000313" key="10">
    <source>
        <dbReference type="Proteomes" id="UP000027135"/>
    </source>
</evidence>
<keyword evidence="3" id="KW-0677">Repeat</keyword>
<dbReference type="STRING" id="136037.A0A067QEU2"/>
<keyword evidence="10" id="KW-1185">Reference proteome</keyword>
<feature type="region of interest" description="Disordered" evidence="6">
    <location>
        <begin position="98"/>
        <end position="218"/>
    </location>
</feature>
<evidence type="ECO:0000256" key="4">
    <source>
        <dbReference type="ARBA" id="ARBA00023157"/>
    </source>
</evidence>
<sequence>MPAPEQSSTPRSTTRNIPAVLAVLSLCVALGATNPKGQARSSSPCASGAAYYSDSSDCNAYYQCVSGAGVQLRCQPGLHWNNVAVTCDWPETAGCVLEAHGGDDEDKDEVGAGDVEDEKEEEVEEEEEEEEEDSGDSGDSSVSSGESGTSEESVEGSESSSESSSESDSESDECEDDDSHPECPKEGSELTQFIPHSNPTQFYHCSNGIAPNTTKGRG</sequence>
<keyword evidence="5" id="KW-0325">Glycoprotein</keyword>
<evidence type="ECO:0000259" key="8">
    <source>
        <dbReference type="PROSITE" id="PS50940"/>
    </source>
</evidence>
<dbReference type="PANTHER" id="PTHR23301">
    <property type="entry name" value="CHITIN BINDING PERITROPHIN-A"/>
    <property type="match status" value="1"/>
</dbReference>
<keyword evidence="2 7" id="KW-0732">Signal</keyword>
<feature type="chain" id="PRO_5001648051" evidence="7">
    <location>
        <begin position="33"/>
        <end position="218"/>
    </location>
</feature>
<evidence type="ECO:0000256" key="2">
    <source>
        <dbReference type="ARBA" id="ARBA00022729"/>
    </source>
</evidence>
<dbReference type="Gene3D" id="2.170.140.10">
    <property type="entry name" value="Chitin binding domain"/>
    <property type="match status" value="1"/>
</dbReference>
<dbReference type="PROSITE" id="PS50940">
    <property type="entry name" value="CHIT_BIND_II"/>
    <property type="match status" value="1"/>
</dbReference>
<dbReference type="PANTHER" id="PTHR23301:SF0">
    <property type="entry name" value="CHITIN-BINDING TYPE-2 DOMAIN-CONTAINING PROTEIN-RELATED"/>
    <property type="match status" value="1"/>
</dbReference>
<feature type="compositionally biased region" description="Acidic residues" evidence="6">
    <location>
        <begin position="114"/>
        <end position="136"/>
    </location>
</feature>
<dbReference type="GO" id="GO:0008061">
    <property type="term" value="F:chitin binding"/>
    <property type="evidence" value="ECO:0007669"/>
    <property type="project" value="UniProtKB-KW"/>
</dbReference>
<dbReference type="Pfam" id="PF01607">
    <property type="entry name" value="CBM_14"/>
    <property type="match status" value="1"/>
</dbReference>
<evidence type="ECO:0000256" key="7">
    <source>
        <dbReference type="SAM" id="SignalP"/>
    </source>
</evidence>
<dbReference type="SMART" id="SM00494">
    <property type="entry name" value="ChtBD2"/>
    <property type="match status" value="1"/>
</dbReference>
<dbReference type="GO" id="GO:0005576">
    <property type="term" value="C:extracellular region"/>
    <property type="evidence" value="ECO:0007669"/>
    <property type="project" value="InterPro"/>
</dbReference>
<dbReference type="InParanoid" id="A0A067QEU2"/>
<evidence type="ECO:0000256" key="6">
    <source>
        <dbReference type="SAM" id="MobiDB-lite"/>
    </source>
</evidence>
<dbReference type="InterPro" id="IPR002557">
    <property type="entry name" value="Chitin-bd_dom"/>
</dbReference>
<accession>A0A067QEU2</accession>
<keyword evidence="1" id="KW-0147">Chitin-binding</keyword>
<name>A0A067QEU2_ZOONE</name>
<dbReference type="SUPFAM" id="SSF57625">
    <property type="entry name" value="Invertebrate chitin-binding proteins"/>
    <property type="match status" value="1"/>
</dbReference>
<feature type="compositionally biased region" description="Polar residues" evidence="6">
    <location>
        <begin position="189"/>
        <end position="218"/>
    </location>
</feature>
<feature type="compositionally biased region" description="Low complexity" evidence="6">
    <location>
        <begin position="137"/>
        <end position="164"/>
    </location>
</feature>
<gene>
    <name evidence="9" type="ORF">L798_07748</name>
</gene>
<reference evidence="9 10" key="1">
    <citation type="journal article" date="2014" name="Nat. Commun.">
        <title>Molecular traces of alternative social organization in a termite genome.</title>
        <authorList>
            <person name="Terrapon N."/>
            <person name="Li C."/>
            <person name="Robertson H.M."/>
            <person name="Ji L."/>
            <person name="Meng X."/>
            <person name="Booth W."/>
            <person name="Chen Z."/>
            <person name="Childers C.P."/>
            <person name="Glastad K.M."/>
            <person name="Gokhale K."/>
            <person name="Gowin J."/>
            <person name="Gronenberg W."/>
            <person name="Hermansen R.A."/>
            <person name="Hu H."/>
            <person name="Hunt B.G."/>
            <person name="Huylmans A.K."/>
            <person name="Khalil S.M."/>
            <person name="Mitchell R.D."/>
            <person name="Munoz-Torres M.C."/>
            <person name="Mustard J.A."/>
            <person name="Pan H."/>
            <person name="Reese J.T."/>
            <person name="Scharf M.E."/>
            <person name="Sun F."/>
            <person name="Vogel H."/>
            <person name="Xiao J."/>
            <person name="Yang W."/>
            <person name="Yang Z."/>
            <person name="Yang Z."/>
            <person name="Zhou J."/>
            <person name="Zhu J."/>
            <person name="Brent C.S."/>
            <person name="Elsik C.G."/>
            <person name="Goodisman M.A."/>
            <person name="Liberles D.A."/>
            <person name="Roe R.M."/>
            <person name="Vargo E.L."/>
            <person name="Vilcinskas A."/>
            <person name="Wang J."/>
            <person name="Bornberg-Bauer E."/>
            <person name="Korb J."/>
            <person name="Zhang G."/>
            <person name="Liebig J."/>
        </authorList>
    </citation>
    <scope>NUCLEOTIDE SEQUENCE [LARGE SCALE GENOMIC DNA]</scope>
    <source>
        <tissue evidence="9">Whole organism</tissue>
    </source>
</reference>